<sequence>MTGAGPHTAGQAHGTGQAPDASATPGAGTTSAGGREDDSWRRLHDDAVARLQAWTAPDEHQEHLRREFLDHLRAHPDAMSRSGPPAHLTGSVIVLDEPGTSALLTLHRRAREWFQFGGHFEPGDASVWHAATREAREESGIADIPVLPEIVQLDRHVLVGDFGTCREHLDIRFAAVAPTGTQPAVSTESIDVRWWPVDALPDGTEGELRPLVDAARALLPGRTRS</sequence>
<organism evidence="3 4">
    <name type="scientific">Terrabacter terrae</name>
    <dbReference type="NCBI Taxonomy" id="318434"/>
    <lineage>
        <taxon>Bacteria</taxon>
        <taxon>Bacillati</taxon>
        <taxon>Actinomycetota</taxon>
        <taxon>Actinomycetes</taxon>
        <taxon>Micrococcales</taxon>
        <taxon>Intrasporangiaceae</taxon>
        <taxon>Terrabacter</taxon>
    </lineage>
</organism>
<accession>A0ABN2UEE9</accession>
<dbReference type="EMBL" id="BAAANB010000021">
    <property type="protein sequence ID" value="GAA2034357.1"/>
    <property type="molecule type" value="Genomic_DNA"/>
</dbReference>
<keyword evidence="3" id="KW-0378">Hydrolase</keyword>
<proteinExistence type="predicted"/>
<evidence type="ECO:0000259" key="2">
    <source>
        <dbReference type="PROSITE" id="PS51462"/>
    </source>
</evidence>
<comment type="caution">
    <text evidence="3">The sequence shown here is derived from an EMBL/GenBank/DDBJ whole genome shotgun (WGS) entry which is preliminary data.</text>
</comment>
<dbReference type="Proteomes" id="UP001501285">
    <property type="component" value="Unassembled WGS sequence"/>
</dbReference>
<dbReference type="PROSITE" id="PS51462">
    <property type="entry name" value="NUDIX"/>
    <property type="match status" value="1"/>
</dbReference>
<feature type="compositionally biased region" description="Low complexity" evidence="1">
    <location>
        <begin position="18"/>
        <end position="33"/>
    </location>
</feature>
<dbReference type="SUPFAM" id="SSF55811">
    <property type="entry name" value="Nudix"/>
    <property type="match status" value="1"/>
</dbReference>
<dbReference type="Pfam" id="PF00293">
    <property type="entry name" value="NUDIX"/>
    <property type="match status" value="1"/>
</dbReference>
<dbReference type="InterPro" id="IPR000086">
    <property type="entry name" value="NUDIX_hydrolase_dom"/>
</dbReference>
<dbReference type="Gene3D" id="3.90.79.10">
    <property type="entry name" value="Nucleoside Triphosphate Pyrophosphohydrolase"/>
    <property type="match status" value="1"/>
</dbReference>
<dbReference type="InterPro" id="IPR015797">
    <property type="entry name" value="NUDIX_hydrolase-like_dom_sf"/>
</dbReference>
<dbReference type="CDD" id="cd03674">
    <property type="entry name" value="NUDIX_Hydrolase"/>
    <property type="match status" value="1"/>
</dbReference>
<name>A0ABN2UEE9_9MICO</name>
<evidence type="ECO:0000313" key="4">
    <source>
        <dbReference type="Proteomes" id="UP001501285"/>
    </source>
</evidence>
<dbReference type="GO" id="GO:0016787">
    <property type="term" value="F:hydrolase activity"/>
    <property type="evidence" value="ECO:0007669"/>
    <property type="project" value="UniProtKB-KW"/>
</dbReference>
<gene>
    <name evidence="3" type="ORF">GCM10009740_26220</name>
</gene>
<evidence type="ECO:0000313" key="3">
    <source>
        <dbReference type="EMBL" id="GAA2034357.1"/>
    </source>
</evidence>
<feature type="region of interest" description="Disordered" evidence="1">
    <location>
        <begin position="1"/>
        <end position="40"/>
    </location>
</feature>
<evidence type="ECO:0000256" key="1">
    <source>
        <dbReference type="SAM" id="MobiDB-lite"/>
    </source>
</evidence>
<keyword evidence="4" id="KW-1185">Reference proteome</keyword>
<reference evidence="3 4" key="1">
    <citation type="journal article" date="2019" name="Int. J. Syst. Evol. Microbiol.">
        <title>The Global Catalogue of Microorganisms (GCM) 10K type strain sequencing project: providing services to taxonomists for standard genome sequencing and annotation.</title>
        <authorList>
            <consortium name="The Broad Institute Genomics Platform"/>
            <consortium name="The Broad Institute Genome Sequencing Center for Infectious Disease"/>
            <person name="Wu L."/>
            <person name="Ma J."/>
        </authorList>
    </citation>
    <scope>NUCLEOTIDE SEQUENCE [LARGE SCALE GENOMIC DNA]</scope>
    <source>
        <strain evidence="3 4">JCM 14283</strain>
    </source>
</reference>
<feature type="domain" description="Nudix hydrolase" evidence="2">
    <location>
        <begin position="85"/>
        <end position="217"/>
    </location>
</feature>
<protein>
    <submittedName>
        <fullName evidence="3">NUDIX hydrolase</fullName>
    </submittedName>
</protein>